<feature type="compositionally biased region" description="Polar residues" evidence="1">
    <location>
        <begin position="476"/>
        <end position="489"/>
    </location>
</feature>
<name>A0A315VWX7_GAMAF</name>
<feature type="domain" description="Ig-like" evidence="2">
    <location>
        <begin position="247"/>
        <end position="351"/>
    </location>
</feature>
<dbReference type="PANTHER" id="PTHR11422">
    <property type="entry name" value="T-CELL SURFACE GLYCOPROTEIN CD4"/>
    <property type="match status" value="1"/>
</dbReference>
<accession>A0A315VWX7</accession>
<dbReference type="InterPro" id="IPR013783">
    <property type="entry name" value="Ig-like_fold"/>
</dbReference>
<protein>
    <recommendedName>
        <fullName evidence="2">Ig-like domain-containing protein</fullName>
    </recommendedName>
</protein>
<dbReference type="PROSITE" id="PS50835">
    <property type="entry name" value="IG_LIKE"/>
    <property type="match status" value="1"/>
</dbReference>
<sequence length="489" mass="54036">MPPRGVRSRSSSLTPGAGVKRKCCSRVVKKMNSSILAKLSPRQILRPEGEFKTKTQIPEPRHTGRKRQEGVTLYKFAIFVQKVSRVKAVGFLPLTGVMKDGKVLSPTCRTNSLFADHLPSNRPALKLHSAGFHTFFQTAEQQHPPDLVDEVTLEGDVSAGFVRQRGGNDAGQSLCLMDHGVAPPGPGLVDGKHPDNDHFFTAPSVNLQKVSNQRKWSRARRLLPMFSRTKAGGNEIDQQQDSQSYQPRVIQQSSSSVIVRGGDEVLLACENMMGPINCLQIHWLFSKSDEETAVDLVKSGRTNLTQAAREKADRLTVSSNCSLIIQRVSAADVGTYYCQNKDPKETMHTVALFLVNITEQKDDEEVTLKCSVKPNDPCKHNVKWLHKGQSIDKDNRNLETKDSVCAAEVTFKSSHYVYESGRINSLQCEVAESGGRKQQRFPFRAQTPGNKTRVNSAPAASQSASEDPDEPDATISYASINLPKKNNNQ</sequence>
<reference evidence="3 4" key="1">
    <citation type="journal article" date="2018" name="G3 (Bethesda)">
        <title>A High-Quality Reference Genome for the Invasive Mosquitofish Gambusia affinis Using a Chicago Library.</title>
        <authorList>
            <person name="Hoffberg S.L."/>
            <person name="Troendle N.J."/>
            <person name="Glenn T.C."/>
            <person name="Mahmud O."/>
            <person name="Louha S."/>
            <person name="Chalopin D."/>
            <person name="Bennetzen J.L."/>
            <person name="Mauricio R."/>
        </authorList>
    </citation>
    <scope>NUCLEOTIDE SEQUENCE [LARGE SCALE GENOMIC DNA]</scope>
    <source>
        <strain evidence="3">NE01/NJP1002.9</strain>
        <tissue evidence="3">Muscle</tissue>
    </source>
</reference>
<dbReference type="EMBL" id="NHOQ01001000">
    <property type="protein sequence ID" value="PWA27424.1"/>
    <property type="molecule type" value="Genomic_DNA"/>
</dbReference>
<proteinExistence type="predicted"/>
<feature type="non-terminal residue" evidence="3">
    <location>
        <position position="489"/>
    </location>
</feature>
<feature type="compositionally biased region" description="Polar residues" evidence="1">
    <location>
        <begin position="447"/>
        <end position="465"/>
    </location>
</feature>
<dbReference type="InterPro" id="IPR036179">
    <property type="entry name" value="Ig-like_dom_sf"/>
</dbReference>
<dbReference type="InterPro" id="IPR013106">
    <property type="entry name" value="Ig_V-set"/>
</dbReference>
<organism evidence="3 4">
    <name type="scientific">Gambusia affinis</name>
    <name type="common">Western mosquitofish</name>
    <name type="synonym">Heterandria affinis</name>
    <dbReference type="NCBI Taxonomy" id="33528"/>
    <lineage>
        <taxon>Eukaryota</taxon>
        <taxon>Metazoa</taxon>
        <taxon>Chordata</taxon>
        <taxon>Craniata</taxon>
        <taxon>Vertebrata</taxon>
        <taxon>Euteleostomi</taxon>
        <taxon>Actinopterygii</taxon>
        <taxon>Neopterygii</taxon>
        <taxon>Teleostei</taxon>
        <taxon>Neoteleostei</taxon>
        <taxon>Acanthomorphata</taxon>
        <taxon>Ovalentaria</taxon>
        <taxon>Atherinomorphae</taxon>
        <taxon>Cyprinodontiformes</taxon>
        <taxon>Poeciliidae</taxon>
        <taxon>Poeciliinae</taxon>
        <taxon>Gambusia</taxon>
    </lineage>
</organism>
<dbReference type="Proteomes" id="UP000250572">
    <property type="component" value="Unassembled WGS sequence"/>
</dbReference>
<dbReference type="Gene3D" id="2.60.40.10">
    <property type="entry name" value="Immunoglobulins"/>
    <property type="match status" value="2"/>
</dbReference>
<evidence type="ECO:0000313" key="3">
    <source>
        <dbReference type="EMBL" id="PWA27424.1"/>
    </source>
</evidence>
<evidence type="ECO:0000259" key="2">
    <source>
        <dbReference type="PROSITE" id="PS50835"/>
    </source>
</evidence>
<feature type="region of interest" description="Disordered" evidence="1">
    <location>
        <begin position="437"/>
        <end position="489"/>
    </location>
</feature>
<dbReference type="InterPro" id="IPR007110">
    <property type="entry name" value="Ig-like_dom"/>
</dbReference>
<comment type="caution">
    <text evidence="3">The sequence shown here is derived from an EMBL/GenBank/DDBJ whole genome shotgun (WGS) entry which is preliminary data.</text>
</comment>
<dbReference type="CDD" id="cd00099">
    <property type="entry name" value="IgV"/>
    <property type="match status" value="1"/>
</dbReference>
<dbReference type="AlphaFoldDB" id="A0A315VWX7"/>
<evidence type="ECO:0000256" key="1">
    <source>
        <dbReference type="SAM" id="MobiDB-lite"/>
    </source>
</evidence>
<dbReference type="Pfam" id="PF07686">
    <property type="entry name" value="V-set"/>
    <property type="match status" value="1"/>
</dbReference>
<keyword evidence="4" id="KW-1185">Reference proteome</keyword>
<gene>
    <name evidence="3" type="ORF">CCH79_00000641</name>
</gene>
<evidence type="ECO:0000313" key="4">
    <source>
        <dbReference type="Proteomes" id="UP000250572"/>
    </source>
</evidence>
<dbReference type="SUPFAM" id="SSF48726">
    <property type="entry name" value="Immunoglobulin"/>
    <property type="match status" value="2"/>
</dbReference>